<evidence type="ECO:0000313" key="1">
    <source>
        <dbReference type="EMBL" id="CAG9996975.1"/>
    </source>
</evidence>
<dbReference type="Pfam" id="PF10294">
    <property type="entry name" value="Methyltransf_16"/>
    <property type="match status" value="1"/>
</dbReference>
<comment type="caution">
    <text evidence="1">The sequence shown here is derived from an EMBL/GenBank/DDBJ whole genome shotgun (WGS) entry which is preliminary data.</text>
</comment>
<reference evidence="1 2" key="2">
    <citation type="submission" date="2021-10" db="EMBL/GenBank/DDBJ databases">
        <authorList>
            <person name="Piombo E."/>
        </authorList>
    </citation>
    <scope>NUCLEOTIDE SEQUENCE [LARGE SCALE GENOMIC DNA]</scope>
</reference>
<dbReference type="InterPro" id="IPR019410">
    <property type="entry name" value="Methyltransf_16"/>
</dbReference>
<dbReference type="GO" id="GO:0005829">
    <property type="term" value="C:cytosol"/>
    <property type="evidence" value="ECO:0007669"/>
    <property type="project" value="TreeGrafter"/>
</dbReference>
<dbReference type="AlphaFoldDB" id="A0A9N9UQU2"/>
<dbReference type="Proteomes" id="UP000754883">
    <property type="component" value="Unassembled WGS sequence"/>
</dbReference>
<accession>A0A9N9UQU2</accession>
<proteinExistence type="predicted"/>
<reference evidence="2" key="1">
    <citation type="submission" date="2019-06" db="EMBL/GenBank/DDBJ databases">
        <authorList>
            <person name="Broberg M."/>
        </authorList>
    </citation>
    <scope>NUCLEOTIDE SEQUENCE [LARGE SCALE GENOMIC DNA]</scope>
</reference>
<evidence type="ECO:0000313" key="2">
    <source>
        <dbReference type="Proteomes" id="UP000754883"/>
    </source>
</evidence>
<dbReference type="PANTHER" id="PTHR14614:SF156">
    <property type="entry name" value="PROTEIN-LYSINE N-METHYLTRANSFERASE EFM2"/>
    <property type="match status" value="1"/>
</dbReference>
<organism evidence="1 2">
    <name type="scientific">Clonostachys byssicola</name>
    <dbReference type="NCBI Taxonomy" id="160290"/>
    <lineage>
        <taxon>Eukaryota</taxon>
        <taxon>Fungi</taxon>
        <taxon>Dikarya</taxon>
        <taxon>Ascomycota</taxon>
        <taxon>Pezizomycotina</taxon>
        <taxon>Sordariomycetes</taxon>
        <taxon>Hypocreomycetidae</taxon>
        <taxon>Hypocreales</taxon>
        <taxon>Bionectriaceae</taxon>
        <taxon>Clonostachys</taxon>
    </lineage>
</organism>
<keyword evidence="2" id="KW-1185">Reference proteome</keyword>
<dbReference type="SUPFAM" id="SSF53335">
    <property type="entry name" value="S-adenosyl-L-methionine-dependent methyltransferases"/>
    <property type="match status" value="1"/>
</dbReference>
<dbReference type="GO" id="GO:0008757">
    <property type="term" value="F:S-adenosylmethionine-dependent methyltransferase activity"/>
    <property type="evidence" value="ECO:0007669"/>
    <property type="project" value="UniProtKB-ARBA"/>
</dbReference>
<sequence>MSTPHRSYEIQKNETEKVSIKIAEARCEAENLPLTTWASSFVLSDTLYSLKVDAGKLREDGQDEYSILELGAGTGLTGLSAAVIWGGNALLTELPGIVPGLQMNIDLNEDMLKAGNIKVACGALDWNSPEVVHISQPDGTTKSVSTKGGFSVILAADTMYTEDHPELLSDTIAKCLRRAPHARAIICHPLRVAYLDHIREFWEKMELLGLVADEEGRKELDLTNWDDERLQEWSSWKWKSL</sequence>
<dbReference type="InterPro" id="IPR029063">
    <property type="entry name" value="SAM-dependent_MTases_sf"/>
</dbReference>
<dbReference type="EMBL" id="CABFNO020001541">
    <property type="protein sequence ID" value="CAG9996975.1"/>
    <property type="molecule type" value="Genomic_DNA"/>
</dbReference>
<dbReference type="OrthoDB" id="433955at2759"/>
<evidence type="ECO:0008006" key="3">
    <source>
        <dbReference type="Google" id="ProtNLM"/>
    </source>
</evidence>
<dbReference type="Gene3D" id="3.40.50.150">
    <property type="entry name" value="Vaccinia Virus protein VP39"/>
    <property type="match status" value="1"/>
</dbReference>
<gene>
    <name evidence="1" type="ORF">CBYS24578_00016008</name>
</gene>
<dbReference type="PANTHER" id="PTHR14614">
    <property type="entry name" value="HEPATOCELLULAR CARCINOMA-ASSOCIATED ANTIGEN"/>
    <property type="match status" value="1"/>
</dbReference>
<name>A0A9N9UQU2_9HYPO</name>
<protein>
    <recommendedName>
        <fullName evidence="3">Methyltransferase-domain-containing protein</fullName>
    </recommendedName>
</protein>